<evidence type="ECO:0000256" key="10">
    <source>
        <dbReference type="SAM" id="Phobius"/>
    </source>
</evidence>
<evidence type="ECO:0000256" key="9">
    <source>
        <dbReference type="ARBA" id="ARBA00037998"/>
    </source>
</evidence>
<sequence length="340" mass="36804">MPEATEILNALVLMTNFVFVPALAYGSQLALGALGVTLVFGILRFANFAHGDLMAFGTTITILFTWLLQASGITFGPLPTALLALVPAIAATAIIAILIDKSVFAFYRKHRAAPVVLVIASVGVMFMLSAIVRFIMGTDDRRFTDGERFLVRAPEFKRWSGLDEGLAIQTTQAITVIVALVVVVALFIFLNRTRTGKAMRAYSDNEDLALLSGINPDRVVMVTWIIAAALATIAGALYGLDKSFKPFTYFQLLLPIFAAAIVGGIGQPVGAVVGGYIVAFSEVMLTYAYKKFAMYLMPDELAPQGLLQFLSTDYKFAVSFIILVVVLLIRPTGLFRGKVL</sequence>
<evidence type="ECO:0000256" key="4">
    <source>
        <dbReference type="ARBA" id="ARBA00022519"/>
    </source>
</evidence>
<feature type="transmembrane region" description="Helical" evidence="10">
    <location>
        <begin position="81"/>
        <end position="100"/>
    </location>
</feature>
<protein>
    <submittedName>
        <fullName evidence="11">Branched-chain amino acid ABC transporter permease</fullName>
    </submittedName>
</protein>
<dbReference type="PANTHER" id="PTHR11795:SF371">
    <property type="entry name" value="HIGH-AFFINITY BRANCHED-CHAIN AMINO ACID TRANSPORT SYSTEM PERMEASE PROTEIN LIVH"/>
    <property type="match status" value="1"/>
</dbReference>
<evidence type="ECO:0000313" key="12">
    <source>
        <dbReference type="Proteomes" id="UP000291301"/>
    </source>
</evidence>
<evidence type="ECO:0000256" key="3">
    <source>
        <dbReference type="ARBA" id="ARBA00022475"/>
    </source>
</evidence>
<keyword evidence="12" id="KW-1185">Reference proteome</keyword>
<dbReference type="Gene3D" id="1.10.3470.10">
    <property type="entry name" value="ABC transporter involved in vitamin B12 uptake, BtuC"/>
    <property type="match status" value="1"/>
</dbReference>
<dbReference type="GO" id="GO:0005886">
    <property type="term" value="C:plasma membrane"/>
    <property type="evidence" value="ECO:0007669"/>
    <property type="project" value="UniProtKB-SubCell"/>
</dbReference>
<feature type="transmembrane region" description="Helical" evidence="10">
    <location>
        <begin position="309"/>
        <end position="329"/>
    </location>
</feature>
<feature type="transmembrane region" description="Helical" evidence="10">
    <location>
        <begin position="7"/>
        <end position="23"/>
    </location>
</feature>
<dbReference type="EMBL" id="SJST01000001">
    <property type="protein sequence ID" value="TCD16562.1"/>
    <property type="molecule type" value="Genomic_DNA"/>
</dbReference>
<evidence type="ECO:0000256" key="7">
    <source>
        <dbReference type="ARBA" id="ARBA00022989"/>
    </source>
</evidence>
<feature type="transmembrane region" description="Helical" evidence="10">
    <location>
        <begin position="53"/>
        <end position="75"/>
    </location>
</feature>
<comment type="similarity">
    <text evidence="9">Belongs to the binding-protein-dependent transport system permease family. LivHM subfamily.</text>
</comment>
<dbReference type="RefSeq" id="WP_131565538.1">
    <property type="nucleotide sequence ID" value="NZ_JAINFK010000001.1"/>
</dbReference>
<dbReference type="Proteomes" id="UP000291301">
    <property type="component" value="Unassembled WGS sequence"/>
</dbReference>
<evidence type="ECO:0000256" key="8">
    <source>
        <dbReference type="ARBA" id="ARBA00023136"/>
    </source>
</evidence>
<dbReference type="GO" id="GO:0015192">
    <property type="term" value="F:L-phenylalanine transmembrane transporter activity"/>
    <property type="evidence" value="ECO:0007669"/>
    <property type="project" value="TreeGrafter"/>
</dbReference>
<comment type="caution">
    <text evidence="11">The sequence shown here is derived from an EMBL/GenBank/DDBJ whole genome shotgun (WGS) entry which is preliminary data.</text>
</comment>
<dbReference type="InterPro" id="IPR037294">
    <property type="entry name" value="ABC_BtuC-like"/>
</dbReference>
<feature type="transmembrane region" description="Helical" evidence="10">
    <location>
        <begin position="29"/>
        <end position="46"/>
    </location>
</feature>
<organism evidence="11 12">
    <name type="scientific">Oricola cellulosilytica</name>
    <dbReference type="NCBI Taxonomy" id="1429082"/>
    <lineage>
        <taxon>Bacteria</taxon>
        <taxon>Pseudomonadati</taxon>
        <taxon>Pseudomonadota</taxon>
        <taxon>Alphaproteobacteria</taxon>
        <taxon>Hyphomicrobiales</taxon>
        <taxon>Ahrensiaceae</taxon>
        <taxon>Oricola</taxon>
    </lineage>
</organism>
<evidence type="ECO:0000256" key="5">
    <source>
        <dbReference type="ARBA" id="ARBA00022692"/>
    </source>
</evidence>
<dbReference type="InterPro" id="IPR052157">
    <property type="entry name" value="BCAA_transport_permease"/>
</dbReference>
<dbReference type="GO" id="GO:0015188">
    <property type="term" value="F:L-isoleucine transmembrane transporter activity"/>
    <property type="evidence" value="ECO:0007669"/>
    <property type="project" value="TreeGrafter"/>
</dbReference>
<keyword evidence="6" id="KW-0029">Amino-acid transport</keyword>
<keyword evidence="4" id="KW-0997">Cell inner membrane</keyword>
<dbReference type="GO" id="GO:1903806">
    <property type="term" value="P:L-isoleucine import across plasma membrane"/>
    <property type="evidence" value="ECO:0007669"/>
    <property type="project" value="TreeGrafter"/>
</dbReference>
<feature type="transmembrane region" description="Helical" evidence="10">
    <location>
        <begin position="112"/>
        <end position="136"/>
    </location>
</feature>
<keyword evidence="5 10" id="KW-0812">Transmembrane</keyword>
<dbReference type="GO" id="GO:0015808">
    <property type="term" value="P:L-alanine transport"/>
    <property type="evidence" value="ECO:0007669"/>
    <property type="project" value="TreeGrafter"/>
</dbReference>
<accession>A0A4V2MP93</accession>
<keyword evidence="3" id="KW-1003">Cell membrane</keyword>
<evidence type="ECO:0000256" key="6">
    <source>
        <dbReference type="ARBA" id="ARBA00022970"/>
    </source>
</evidence>
<dbReference type="AlphaFoldDB" id="A0A4V2MP93"/>
<evidence type="ECO:0000256" key="2">
    <source>
        <dbReference type="ARBA" id="ARBA00022448"/>
    </source>
</evidence>
<keyword evidence="7 10" id="KW-1133">Transmembrane helix</keyword>
<dbReference type="InterPro" id="IPR001851">
    <property type="entry name" value="ABC_transp_permease"/>
</dbReference>
<feature type="transmembrane region" description="Helical" evidence="10">
    <location>
        <begin position="219"/>
        <end position="240"/>
    </location>
</feature>
<reference evidence="11 12" key="1">
    <citation type="journal article" date="2015" name="Antonie Van Leeuwenhoek">
        <title>Oricola cellulosilytica gen. nov., sp. nov., a cellulose-degrading bacterium of the family Phyllobacteriaceae isolated from surface seashore water, and emended descriptions of Mesorhizobium loti and Phyllobacterium myrsinacearum.</title>
        <authorList>
            <person name="Hameed A."/>
            <person name="Shahina M."/>
            <person name="Lai W.A."/>
            <person name="Lin S.Y."/>
            <person name="Young L.S."/>
            <person name="Liu Y.C."/>
            <person name="Hsu Y.H."/>
            <person name="Young C.C."/>
        </authorList>
    </citation>
    <scope>NUCLEOTIDE SEQUENCE [LARGE SCALE GENOMIC DNA]</scope>
    <source>
        <strain evidence="11 12">KCTC 52183</strain>
    </source>
</reference>
<keyword evidence="2" id="KW-0813">Transport</keyword>
<comment type="subcellular location">
    <subcellularLocation>
        <location evidence="1">Cell membrane</location>
        <topology evidence="1">Multi-pass membrane protein</topology>
    </subcellularLocation>
</comment>
<name>A0A4V2MP93_9HYPH</name>
<dbReference type="CDD" id="cd06582">
    <property type="entry name" value="TM_PBP1_LivH_like"/>
    <property type="match status" value="1"/>
</dbReference>
<dbReference type="GO" id="GO:0005304">
    <property type="term" value="F:L-valine transmembrane transporter activity"/>
    <property type="evidence" value="ECO:0007669"/>
    <property type="project" value="TreeGrafter"/>
</dbReference>
<dbReference type="Pfam" id="PF02653">
    <property type="entry name" value="BPD_transp_2"/>
    <property type="match status" value="1"/>
</dbReference>
<evidence type="ECO:0000313" key="11">
    <source>
        <dbReference type="EMBL" id="TCD16562.1"/>
    </source>
</evidence>
<dbReference type="GO" id="GO:0015190">
    <property type="term" value="F:L-leucine transmembrane transporter activity"/>
    <property type="evidence" value="ECO:0007669"/>
    <property type="project" value="TreeGrafter"/>
</dbReference>
<gene>
    <name evidence="11" type="ORF">E0D97_03855</name>
</gene>
<feature type="transmembrane region" description="Helical" evidence="10">
    <location>
        <begin position="166"/>
        <end position="190"/>
    </location>
</feature>
<dbReference type="OrthoDB" id="9807115at2"/>
<proteinExistence type="inferred from homology"/>
<dbReference type="GO" id="GO:0042941">
    <property type="term" value="P:D-alanine transmembrane transport"/>
    <property type="evidence" value="ECO:0007669"/>
    <property type="project" value="TreeGrafter"/>
</dbReference>
<evidence type="ECO:0000256" key="1">
    <source>
        <dbReference type="ARBA" id="ARBA00004651"/>
    </source>
</evidence>
<dbReference type="PANTHER" id="PTHR11795">
    <property type="entry name" value="BRANCHED-CHAIN AMINO ACID TRANSPORT SYSTEM PERMEASE PROTEIN LIVH"/>
    <property type="match status" value="1"/>
</dbReference>
<keyword evidence="8 10" id="KW-0472">Membrane</keyword>